<name>A0A2N5X0Z5_9GAMM</name>
<dbReference type="PROSITE" id="PS51257">
    <property type="entry name" value="PROKAR_LIPOPROTEIN"/>
    <property type="match status" value="1"/>
</dbReference>
<gene>
    <name evidence="1" type="ORF">C0039_13200</name>
</gene>
<proteinExistence type="predicted"/>
<accession>A0A2N5X0Z5</accession>
<comment type="caution">
    <text evidence="1">The sequence shown here is derived from an EMBL/GenBank/DDBJ whole genome shotgun (WGS) entry which is preliminary data.</text>
</comment>
<dbReference type="Proteomes" id="UP000235005">
    <property type="component" value="Unassembled WGS sequence"/>
</dbReference>
<dbReference type="EMBL" id="PKUS01000018">
    <property type="protein sequence ID" value="PLW68146.1"/>
    <property type="molecule type" value="Genomic_DNA"/>
</dbReference>
<sequence>MRSRACEPRIITEETIPETRDTTTLIFATTSQACMNRVVTSTEVAIAILFQKLADMLFMTILMLR</sequence>
<evidence type="ECO:0000313" key="1">
    <source>
        <dbReference type="EMBL" id="PLW68146.1"/>
    </source>
</evidence>
<reference evidence="1 2" key="1">
    <citation type="submission" date="2018-01" db="EMBL/GenBank/DDBJ databases">
        <title>The draft genome sequence of Halioglobus lutimaris HF004.</title>
        <authorList>
            <person name="Du Z.-J."/>
            <person name="Shi M.-J."/>
        </authorList>
    </citation>
    <scope>NUCLEOTIDE SEQUENCE [LARGE SCALE GENOMIC DNA]</scope>
    <source>
        <strain evidence="1 2">HF004</strain>
    </source>
</reference>
<protein>
    <submittedName>
        <fullName evidence="1">Uncharacterized protein</fullName>
    </submittedName>
</protein>
<evidence type="ECO:0000313" key="2">
    <source>
        <dbReference type="Proteomes" id="UP000235005"/>
    </source>
</evidence>
<dbReference type="AlphaFoldDB" id="A0A2N5X0Z5"/>
<organism evidence="1 2">
    <name type="scientific">Pseudohalioglobus lutimaris</name>
    <dbReference type="NCBI Taxonomy" id="1737061"/>
    <lineage>
        <taxon>Bacteria</taxon>
        <taxon>Pseudomonadati</taxon>
        <taxon>Pseudomonadota</taxon>
        <taxon>Gammaproteobacteria</taxon>
        <taxon>Cellvibrionales</taxon>
        <taxon>Halieaceae</taxon>
        <taxon>Pseudohalioglobus</taxon>
    </lineage>
</organism>
<keyword evidence="2" id="KW-1185">Reference proteome</keyword>